<comment type="similarity">
    <text evidence="2 9">Belongs to the complex I subunit 3 family.</text>
</comment>
<evidence type="ECO:0000256" key="1">
    <source>
        <dbReference type="ARBA" id="ARBA00004370"/>
    </source>
</evidence>
<comment type="function">
    <text evidence="9">Core subunit of the mitochondrial membrane respiratory chain NADH dehydrogenase (Complex I) which catalyzes electron transfer from NADH through the respiratory chain, using ubiquinone as an electron acceptor. Essential for the catalytic activity of complex I.</text>
</comment>
<dbReference type="PANTHER" id="PTHR11058">
    <property type="entry name" value="NADH-UBIQUINONE OXIDOREDUCTASE CHAIN 3"/>
    <property type="match status" value="1"/>
</dbReference>
<evidence type="ECO:0000256" key="4">
    <source>
        <dbReference type="ARBA" id="ARBA00022448"/>
    </source>
</evidence>
<dbReference type="GO" id="GO:0031966">
    <property type="term" value="C:mitochondrial membrane"/>
    <property type="evidence" value="ECO:0007669"/>
    <property type="project" value="UniProtKB-SubCell"/>
</dbReference>
<feature type="transmembrane region" description="Helical" evidence="9">
    <location>
        <begin position="55"/>
        <end position="79"/>
    </location>
</feature>
<evidence type="ECO:0000256" key="8">
    <source>
        <dbReference type="ARBA" id="ARBA00049551"/>
    </source>
</evidence>
<protein>
    <recommendedName>
        <fullName evidence="3 9">NADH-ubiquinone oxidoreductase chain 3</fullName>
        <ecNumber evidence="9">7.1.1.2</ecNumber>
    </recommendedName>
</protein>
<dbReference type="InterPro" id="IPR000440">
    <property type="entry name" value="NADH_UbQ/plastoQ_OxRdtase_su3"/>
</dbReference>
<accession>R4IKS2</accession>
<dbReference type="AlphaFoldDB" id="R4IKS2"/>
<keyword evidence="9" id="KW-0520">NAD</keyword>
<keyword evidence="6 9" id="KW-1133">Transmembrane helix</keyword>
<evidence type="ECO:0000256" key="9">
    <source>
        <dbReference type="RuleBase" id="RU003640"/>
    </source>
</evidence>
<evidence type="ECO:0000256" key="6">
    <source>
        <dbReference type="ARBA" id="ARBA00022989"/>
    </source>
</evidence>
<proteinExistence type="inferred from homology"/>
<dbReference type="OrthoDB" id="154075at2759"/>
<dbReference type="EMBL" id="JX416325">
    <property type="protein sequence ID" value="AFR24935.1"/>
    <property type="molecule type" value="Genomic_DNA"/>
</dbReference>
<dbReference type="InterPro" id="IPR038430">
    <property type="entry name" value="NDAH_ubi_oxred_su3_sf"/>
</dbReference>
<sequence>MIFYLFATISLVIFMLTGLFFSLAFQGKKAKEKNSPFECGFDPFSLSRVPFSLKFFFVGIVFLIFDVEIVVILPLPLVIMTKSLMFVFSFVFINLLIMLGLLYEFKYSMLDWLK</sequence>
<feature type="transmembrane region" description="Helical" evidence="9">
    <location>
        <begin position="85"/>
        <end position="105"/>
    </location>
</feature>
<dbReference type="Pfam" id="PF00507">
    <property type="entry name" value="Oxidored_q4"/>
    <property type="match status" value="1"/>
</dbReference>
<dbReference type="Gene3D" id="1.20.58.1610">
    <property type="entry name" value="NADH:ubiquinone/plastoquinone oxidoreductase, chain 3"/>
    <property type="match status" value="1"/>
</dbReference>
<comment type="subcellular location">
    <subcellularLocation>
        <location evidence="1">Membrane</location>
    </subcellularLocation>
    <subcellularLocation>
        <location evidence="9">Mitochondrion membrane</location>
        <topology evidence="9">Multi-pass membrane protein</topology>
    </subcellularLocation>
</comment>
<name>R4IKS2_RHISA</name>
<keyword evidence="5 9" id="KW-0812">Transmembrane</keyword>
<evidence type="ECO:0000313" key="10">
    <source>
        <dbReference type="EMBL" id="AFR24935.1"/>
    </source>
</evidence>
<keyword evidence="9" id="KW-0679">Respiratory chain</keyword>
<keyword evidence="9 10" id="KW-0496">Mitochondrion</keyword>
<keyword evidence="9" id="KW-0249">Electron transport</keyword>
<evidence type="ECO:0000256" key="2">
    <source>
        <dbReference type="ARBA" id="ARBA00008472"/>
    </source>
</evidence>
<reference evidence="10" key="1">
    <citation type="journal article" date="2013" name="Int. J. Biol. Sci.">
        <title>Complete mitochondrial genome sequence data provides genetic evidence that the brown dog tick Rhipicephalus sanguineus (Acari: Ixodidae) represents a species complex.</title>
        <authorList>
            <person name="Liu G.H."/>
            <person name="Chen F."/>
            <person name="Chen Y.Z."/>
            <person name="Song H.Q."/>
            <person name="Lin R.Q."/>
            <person name="Zhou D.H."/>
            <person name="Zhu X.Q."/>
        </authorList>
    </citation>
    <scope>NUCLEOTIDE SEQUENCE</scope>
</reference>
<evidence type="ECO:0000256" key="5">
    <source>
        <dbReference type="ARBA" id="ARBA00022692"/>
    </source>
</evidence>
<dbReference type="PANTHER" id="PTHR11058:SF9">
    <property type="entry name" value="NADH-UBIQUINONE OXIDOREDUCTASE CHAIN 3"/>
    <property type="match status" value="1"/>
</dbReference>
<comment type="catalytic activity">
    <reaction evidence="8 9">
        <text>a ubiquinone + NADH + 5 H(+)(in) = a ubiquinol + NAD(+) + 4 H(+)(out)</text>
        <dbReference type="Rhea" id="RHEA:29091"/>
        <dbReference type="Rhea" id="RHEA-COMP:9565"/>
        <dbReference type="Rhea" id="RHEA-COMP:9566"/>
        <dbReference type="ChEBI" id="CHEBI:15378"/>
        <dbReference type="ChEBI" id="CHEBI:16389"/>
        <dbReference type="ChEBI" id="CHEBI:17976"/>
        <dbReference type="ChEBI" id="CHEBI:57540"/>
        <dbReference type="ChEBI" id="CHEBI:57945"/>
        <dbReference type="EC" id="7.1.1.2"/>
    </reaction>
</comment>
<dbReference type="EC" id="7.1.1.2" evidence="9"/>
<keyword evidence="4 9" id="KW-0813">Transport</keyword>
<keyword evidence="7 9" id="KW-0472">Membrane</keyword>
<keyword evidence="9" id="KW-1278">Translocase</keyword>
<dbReference type="GO" id="GO:0030964">
    <property type="term" value="C:NADH dehydrogenase complex"/>
    <property type="evidence" value="ECO:0007669"/>
    <property type="project" value="TreeGrafter"/>
</dbReference>
<organism evidence="10">
    <name type="scientific">Rhipicephalus sanguineus</name>
    <name type="common">Brown dog tick</name>
    <name type="synonym">Ixodes sanguineus</name>
    <dbReference type="NCBI Taxonomy" id="34632"/>
    <lineage>
        <taxon>Eukaryota</taxon>
        <taxon>Metazoa</taxon>
        <taxon>Ecdysozoa</taxon>
        <taxon>Arthropoda</taxon>
        <taxon>Chelicerata</taxon>
        <taxon>Arachnida</taxon>
        <taxon>Acari</taxon>
        <taxon>Parasitiformes</taxon>
        <taxon>Ixodida</taxon>
        <taxon>Ixodoidea</taxon>
        <taxon>Ixodidae</taxon>
        <taxon>Rhipicephalinae</taxon>
        <taxon>Rhipicephalus</taxon>
        <taxon>Rhipicephalus</taxon>
    </lineage>
</organism>
<gene>
    <name evidence="10" type="primary">nad3</name>
</gene>
<keyword evidence="9" id="KW-0830">Ubiquinone</keyword>
<feature type="transmembrane region" description="Helical" evidence="9">
    <location>
        <begin position="6"/>
        <end position="25"/>
    </location>
</feature>
<evidence type="ECO:0000256" key="7">
    <source>
        <dbReference type="ARBA" id="ARBA00023136"/>
    </source>
</evidence>
<dbReference type="GO" id="GO:0008137">
    <property type="term" value="F:NADH dehydrogenase (ubiquinone) activity"/>
    <property type="evidence" value="ECO:0007669"/>
    <property type="project" value="UniProtKB-UniRule"/>
</dbReference>
<evidence type="ECO:0000256" key="3">
    <source>
        <dbReference type="ARBA" id="ARBA00021007"/>
    </source>
</evidence>
<geneLocation type="mitochondrion" evidence="10"/>